<gene>
    <name evidence="2" type="ORF">SEMRO_1212_G252890.1</name>
</gene>
<dbReference type="Proteomes" id="UP001153069">
    <property type="component" value="Unassembled WGS sequence"/>
</dbReference>
<evidence type="ECO:0000313" key="3">
    <source>
        <dbReference type="Proteomes" id="UP001153069"/>
    </source>
</evidence>
<reference evidence="2" key="1">
    <citation type="submission" date="2020-06" db="EMBL/GenBank/DDBJ databases">
        <authorList>
            <consortium name="Plant Systems Biology data submission"/>
        </authorList>
    </citation>
    <scope>NUCLEOTIDE SEQUENCE</scope>
    <source>
        <strain evidence="2">D6</strain>
    </source>
</reference>
<evidence type="ECO:0000256" key="1">
    <source>
        <dbReference type="SAM" id="Coils"/>
    </source>
</evidence>
<sequence length="134" mass="15245">MGDDNASVNRRKREAEVRAVAEFRSSISDALSNMSHAALLTELREAENRCVMYEERALTTELPRVKKLYDETVRKLEKRITKIQEMVDAIMEQNASAKGPRKSKIPRRKIALPRRVEALAIESGHGRIVCVVLK</sequence>
<organism evidence="2 3">
    <name type="scientific">Seminavis robusta</name>
    <dbReference type="NCBI Taxonomy" id="568900"/>
    <lineage>
        <taxon>Eukaryota</taxon>
        <taxon>Sar</taxon>
        <taxon>Stramenopiles</taxon>
        <taxon>Ochrophyta</taxon>
        <taxon>Bacillariophyta</taxon>
        <taxon>Bacillariophyceae</taxon>
        <taxon>Bacillariophycidae</taxon>
        <taxon>Naviculales</taxon>
        <taxon>Naviculaceae</taxon>
        <taxon>Seminavis</taxon>
    </lineage>
</organism>
<feature type="coiled-coil region" evidence="1">
    <location>
        <begin position="36"/>
        <end position="93"/>
    </location>
</feature>
<evidence type="ECO:0000313" key="2">
    <source>
        <dbReference type="EMBL" id="CAB9521598.1"/>
    </source>
</evidence>
<dbReference type="AlphaFoldDB" id="A0A9N8EIY4"/>
<keyword evidence="1" id="KW-0175">Coiled coil</keyword>
<protein>
    <submittedName>
        <fullName evidence="2">Uncharacterized protein</fullName>
    </submittedName>
</protein>
<comment type="caution">
    <text evidence="2">The sequence shown here is derived from an EMBL/GenBank/DDBJ whole genome shotgun (WGS) entry which is preliminary data.</text>
</comment>
<proteinExistence type="predicted"/>
<name>A0A9N8EIY4_9STRA</name>
<accession>A0A9N8EIY4</accession>
<keyword evidence="3" id="KW-1185">Reference proteome</keyword>
<dbReference type="EMBL" id="CAICTM010001210">
    <property type="protein sequence ID" value="CAB9521598.1"/>
    <property type="molecule type" value="Genomic_DNA"/>
</dbReference>